<dbReference type="Gene3D" id="2.70.98.30">
    <property type="entry name" value="Golgi alpha-mannosidase II, domain 4"/>
    <property type="match status" value="1"/>
</dbReference>
<gene>
    <name evidence="6" type="ORF">GCM10023169_21340</name>
</gene>
<dbReference type="EMBL" id="BAABGN010000009">
    <property type="protein sequence ID" value="GAA4424563.1"/>
    <property type="molecule type" value="Genomic_DNA"/>
</dbReference>
<dbReference type="InterPro" id="IPR027291">
    <property type="entry name" value="Glyco_hydro_38_N_sf"/>
</dbReference>
<dbReference type="InterPro" id="IPR011013">
    <property type="entry name" value="Gal_mutarotase_sf_dom"/>
</dbReference>
<dbReference type="SMART" id="SM00872">
    <property type="entry name" value="Alpha-mann_mid"/>
    <property type="match status" value="1"/>
</dbReference>
<organism evidence="6 7">
    <name type="scientific">Georgenia halophila</name>
    <dbReference type="NCBI Taxonomy" id="620889"/>
    <lineage>
        <taxon>Bacteria</taxon>
        <taxon>Bacillati</taxon>
        <taxon>Actinomycetota</taxon>
        <taxon>Actinomycetes</taxon>
        <taxon>Micrococcales</taxon>
        <taxon>Bogoriellaceae</taxon>
        <taxon>Georgenia</taxon>
    </lineage>
</organism>
<dbReference type="Pfam" id="PF22907">
    <property type="entry name" value="Ams1-like_1st"/>
    <property type="match status" value="1"/>
</dbReference>
<comment type="caution">
    <text evidence="6">The sequence shown here is derived from an EMBL/GenBank/DDBJ whole genome shotgun (WGS) entry which is preliminary data.</text>
</comment>
<dbReference type="SUPFAM" id="SSF74650">
    <property type="entry name" value="Galactose mutarotase-like"/>
    <property type="match status" value="1"/>
</dbReference>
<dbReference type="Gene3D" id="3.20.110.10">
    <property type="entry name" value="Glycoside hydrolase 38, N terminal domain"/>
    <property type="match status" value="1"/>
</dbReference>
<dbReference type="CDD" id="cd10789">
    <property type="entry name" value="GH38N_AMII_ER_cytosolic"/>
    <property type="match status" value="1"/>
</dbReference>
<dbReference type="InterPro" id="IPR054723">
    <property type="entry name" value="Ams1-like_N"/>
</dbReference>
<protein>
    <submittedName>
        <fullName evidence="6">Glycoside hydrolase family 38 C-terminal domain-containing protein</fullName>
    </submittedName>
</protein>
<dbReference type="Pfam" id="PF07748">
    <property type="entry name" value="Glyco_hydro_38C"/>
    <property type="match status" value="1"/>
</dbReference>
<keyword evidence="2" id="KW-0479">Metal-binding</keyword>
<evidence type="ECO:0000259" key="5">
    <source>
        <dbReference type="SMART" id="SM00872"/>
    </source>
</evidence>
<dbReference type="GO" id="GO:0016787">
    <property type="term" value="F:hydrolase activity"/>
    <property type="evidence" value="ECO:0007669"/>
    <property type="project" value="UniProtKB-KW"/>
</dbReference>
<dbReference type="SUPFAM" id="SSF88688">
    <property type="entry name" value="Families 57/38 glycoside transferase middle domain"/>
    <property type="match status" value="1"/>
</dbReference>
<dbReference type="InterPro" id="IPR041147">
    <property type="entry name" value="GH38_C"/>
</dbReference>
<dbReference type="SUPFAM" id="SSF88713">
    <property type="entry name" value="Glycoside hydrolase/deacetylase"/>
    <property type="match status" value="1"/>
</dbReference>
<dbReference type="Pfam" id="PF17677">
    <property type="entry name" value="Glyco_hydro38C2"/>
    <property type="match status" value="1"/>
</dbReference>
<dbReference type="InterPro" id="IPR011682">
    <property type="entry name" value="Glyco_hydro_38_C"/>
</dbReference>
<dbReference type="InterPro" id="IPR028995">
    <property type="entry name" value="Glyco_hydro_57/38_cen_sf"/>
</dbReference>
<accession>A0ABP8L980</accession>
<dbReference type="InterPro" id="IPR037094">
    <property type="entry name" value="Glyco_hydro_38_cen_sf"/>
</dbReference>
<feature type="domain" description="Glycoside hydrolase family 38 central" evidence="5">
    <location>
        <begin position="515"/>
        <end position="593"/>
    </location>
</feature>
<dbReference type="InterPro" id="IPR011330">
    <property type="entry name" value="Glyco_hydro/deAcase_b/a-brl"/>
</dbReference>
<comment type="similarity">
    <text evidence="1">Belongs to the glycosyl hydrolase 38 family.</text>
</comment>
<dbReference type="InterPro" id="IPR000602">
    <property type="entry name" value="Glyco_hydro_38_N"/>
</dbReference>
<evidence type="ECO:0000313" key="7">
    <source>
        <dbReference type="Proteomes" id="UP001500622"/>
    </source>
</evidence>
<dbReference type="Gene3D" id="1.20.1270.50">
    <property type="entry name" value="Glycoside hydrolase family 38, central domain"/>
    <property type="match status" value="1"/>
</dbReference>
<dbReference type="PANTHER" id="PTHR46017:SF1">
    <property type="entry name" value="ALPHA-MANNOSIDASE 2C1"/>
    <property type="match status" value="1"/>
</dbReference>
<dbReference type="Pfam" id="PF01074">
    <property type="entry name" value="Glyco_hydro_38N"/>
    <property type="match status" value="1"/>
</dbReference>
<name>A0ABP8L980_9MICO</name>
<reference evidence="7" key="1">
    <citation type="journal article" date="2019" name="Int. J. Syst. Evol. Microbiol.">
        <title>The Global Catalogue of Microorganisms (GCM) 10K type strain sequencing project: providing services to taxonomists for standard genome sequencing and annotation.</title>
        <authorList>
            <consortium name="The Broad Institute Genomics Platform"/>
            <consortium name="The Broad Institute Genome Sequencing Center for Infectious Disease"/>
            <person name="Wu L."/>
            <person name="Ma J."/>
        </authorList>
    </citation>
    <scope>NUCLEOTIDE SEQUENCE [LARGE SCALE GENOMIC DNA]</scope>
    <source>
        <strain evidence="7">JCM 17810</strain>
    </source>
</reference>
<dbReference type="InterPro" id="IPR015341">
    <property type="entry name" value="Glyco_hydro_38_cen"/>
</dbReference>
<evidence type="ECO:0000256" key="2">
    <source>
        <dbReference type="ARBA" id="ARBA00022723"/>
    </source>
</evidence>
<sequence>MHRTVSDLTERIERTLRERIVPARYSDAVPVAVGVAHLPGEPVPPAEALAMEYAPTTVGERWGRAWGTTWFHLTGAVPETMRERRVELLVDLGFGTGGPGFRCEGLAYTPDGEPIKGIEPRTSYVPVTGSARGGEEVDVYVEAAANPTFRGEVSPLGDLATVPDTLLYELEQAEIAVVEDEVHALVLDIQVLHGLAQELADNDPRRHQIRRALELMLDELDVQDVVAGAASARARLAPALASPAAPSAHRIATVGHAHIDSAWLWPVRETIRKCARTFTNVTTLAEEYPELVFACSSAQQYAWMREHHPAVYRRITDKVASGQFLPVGGMWVESDTNMPGAEATVRQFTYGKRFFAEEFGVEPEEVWLPDSFGYSGALPQLARLAGFRWFLSQKMSWNQTNPFPHHTFWWEGIDGTRIFTHFPPADTYSSKLSADELARGVDNFTEHGRATRSLLPFGYGDGGGGPTREMLEVAKRVADLEGSPKVAIQTPAAFFTAAQEEYPDAPVWSGEMYLEFHRGTYTSQHEMKRGNRRTEHLLREAELWAATAAVAGATDYPYAELDSLWQEALLLQFHDILPGSSIAWVHGEARETYGRLAERLERIVDTALDALAGGGEQPLVFNAAPHERDGVPALGAAVPTAPADQVEAREDAAGVLLDNGLVRVRVGADGTVTSVRDLVADREVLAGPANVLQLHPDTPNRFDAWDIDEFYRNRSRNLIDVTELSLDTTDPYRPVVRAHRVDKSSAYSQSIALAAGQRQVEFTTEVDWHEREALLKVAFPLDVHAERSTSEIQFGHLHRPTHTNTSWDAAKFEICAHRWVHVAEPGYGAALVNDSTYGHDVTRPGPGEASGAGPTTVRLSLLRGPRYPDPDTDEGRHRLGYALVVGAQIDDAVRAGYRANLPARRRTGAGPVEPLVRVSSPAVVEAVKLADDRSGDVVVRLYESLGSRGTVHLTASFAYQRAWVCDLLEREDAEIAALAPLSAEPGAGTMELALRPFQVVTLRLRPTDS</sequence>
<evidence type="ECO:0000313" key="6">
    <source>
        <dbReference type="EMBL" id="GAA4424563.1"/>
    </source>
</evidence>
<evidence type="ECO:0000256" key="1">
    <source>
        <dbReference type="ARBA" id="ARBA00009792"/>
    </source>
</evidence>
<dbReference type="PANTHER" id="PTHR46017">
    <property type="entry name" value="ALPHA-MANNOSIDASE 2C1"/>
    <property type="match status" value="1"/>
</dbReference>
<dbReference type="Proteomes" id="UP001500622">
    <property type="component" value="Unassembled WGS sequence"/>
</dbReference>
<keyword evidence="7" id="KW-1185">Reference proteome</keyword>
<keyword evidence="4" id="KW-0326">Glycosidase</keyword>
<evidence type="ECO:0000256" key="3">
    <source>
        <dbReference type="ARBA" id="ARBA00022801"/>
    </source>
</evidence>
<dbReference type="Pfam" id="PF09261">
    <property type="entry name" value="Alpha-mann_mid"/>
    <property type="match status" value="1"/>
</dbReference>
<keyword evidence="3 6" id="KW-0378">Hydrolase</keyword>
<evidence type="ECO:0000256" key="4">
    <source>
        <dbReference type="ARBA" id="ARBA00023295"/>
    </source>
</evidence>
<dbReference type="RefSeq" id="WP_345216247.1">
    <property type="nucleotide sequence ID" value="NZ_BAABGN010000009.1"/>
</dbReference>
<proteinExistence type="inferred from homology"/>